<dbReference type="GO" id="GO:0006950">
    <property type="term" value="P:response to stress"/>
    <property type="evidence" value="ECO:0007669"/>
    <property type="project" value="UniProtKB-ARBA"/>
</dbReference>
<dbReference type="PANTHER" id="PTHR23099:SF0">
    <property type="entry name" value="GERM CELL NUCLEAR ACIDIC PROTEIN"/>
    <property type="match status" value="1"/>
</dbReference>
<dbReference type="InterPro" id="IPR006640">
    <property type="entry name" value="SprT-like_domain"/>
</dbReference>
<dbReference type="EMBL" id="KJ871680">
    <property type="protein sequence ID" value="AIL25147.1"/>
    <property type="molecule type" value="Genomic_DNA"/>
</dbReference>
<evidence type="ECO:0000313" key="2">
    <source>
        <dbReference type="EMBL" id="AIL25147.1"/>
    </source>
</evidence>
<name>A0A077D2T4_NPVMB</name>
<proteinExistence type="predicted"/>
<organismHost>
    <name type="scientific">Lepidoptera</name>
    <name type="common">moths &amp; butterflies</name>
    <dbReference type="NCBI Taxonomy" id="7088"/>
</organismHost>
<protein>
    <submittedName>
        <fullName evidence="2">Xe2</fullName>
    </submittedName>
</protein>
<dbReference type="PANTHER" id="PTHR23099">
    <property type="entry name" value="TRANSCRIPTIONAL REGULATOR"/>
    <property type="match status" value="1"/>
</dbReference>
<accession>A0A077D2T4</accession>
<dbReference type="SMART" id="SM00731">
    <property type="entry name" value="SprT"/>
    <property type="match status" value="1"/>
</dbReference>
<sequence length="174" mass="20430">MSPNKTYHILEPDTFMKMRGDLALDLFDDINKSVFNDKLRDVEIVWSNRLRRVAGRWEKKKNNTPCKIVLSSVMLTDKSRLVDTLAHEMCHVAVYIIDNKASVAHNENWLYWVRKVIREYENIDIKHQHCYTIDTDACYVCSDCNHMHRLTEDLNFKLCKCMCGGVLLCTNKKD</sequence>
<feature type="domain" description="SprT-like" evidence="1">
    <location>
        <begin position="20"/>
        <end position="170"/>
    </location>
</feature>
<dbReference type="Pfam" id="PF10263">
    <property type="entry name" value="SprT-like"/>
    <property type="match status" value="1"/>
</dbReference>
<reference evidence="2" key="1">
    <citation type="submission" date="2014-05" db="EMBL/GenBank/DDBJ databases">
        <authorList>
            <person name="Hou D."/>
            <person name="Liu X."/>
            <person name="Yin F."/>
            <person name="Zhu Z."/>
            <person name="Wang J."/>
            <person name="Zhang L."/>
            <person name="Kou Z."/>
            <person name="Deng F."/>
            <person name="Wang H."/>
            <person name="Hu Z."/>
        </authorList>
    </citation>
    <scope>NUCLEOTIDE SEQUENCE</scope>
    <source>
        <strain evidence="2">CTa</strain>
    </source>
</reference>
<organism evidence="2">
    <name type="scientific">Mamestra brassicae nuclear polyhedrosis virus</name>
    <name type="common">MbNPV</name>
    <dbReference type="NCBI Taxonomy" id="78219"/>
    <lineage>
        <taxon>Viruses</taxon>
        <taxon>Viruses incertae sedis</taxon>
        <taxon>Naldaviricetes</taxon>
        <taxon>Lefavirales</taxon>
        <taxon>Baculoviridae</taxon>
        <taxon>Alphabaculovirus</taxon>
        <taxon>Alphabaculovirus mabrassicae</taxon>
    </lineage>
</organism>
<evidence type="ECO:0000259" key="1">
    <source>
        <dbReference type="SMART" id="SM00731"/>
    </source>
</evidence>